<dbReference type="EMBL" id="JACJKS010000001">
    <property type="protein sequence ID" value="MBM6947094.1"/>
    <property type="molecule type" value="Genomic_DNA"/>
</dbReference>
<keyword evidence="3" id="KW-0804">Transcription</keyword>
<name>A0A939BFS5_9CLOT</name>
<dbReference type="PRINTS" id="PR00037">
    <property type="entry name" value="HTHLACR"/>
</dbReference>
<accession>A0A939BFS5</accession>
<organism evidence="5 6">
    <name type="scientific">Mordavella massiliensis</name>
    <dbReference type="NCBI Taxonomy" id="1871024"/>
    <lineage>
        <taxon>Bacteria</taxon>
        <taxon>Bacillati</taxon>
        <taxon>Bacillota</taxon>
        <taxon>Clostridia</taxon>
        <taxon>Eubacteriales</taxon>
        <taxon>Clostridiaceae</taxon>
        <taxon>Mordavella</taxon>
    </lineage>
</organism>
<proteinExistence type="predicted"/>
<dbReference type="Gene3D" id="3.40.50.1360">
    <property type="match status" value="1"/>
</dbReference>
<keyword evidence="2" id="KW-0238">DNA-binding</keyword>
<dbReference type="GO" id="GO:0003677">
    <property type="term" value="F:DNA binding"/>
    <property type="evidence" value="ECO:0007669"/>
    <property type="project" value="UniProtKB-KW"/>
</dbReference>
<evidence type="ECO:0000313" key="5">
    <source>
        <dbReference type="EMBL" id="MBM6947094.1"/>
    </source>
</evidence>
<dbReference type="SMART" id="SM00420">
    <property type="entry name" value="HTH_DEOR"/>
    <property type="match status" value="1"/>
</dbReference>
<evidence type="ECO:0000256" key="3">
    <source>
        <dbReference type="ARBA" id="ARBA00023163"/>
    </source>
</evidence>
<dbReference type="InterPro" id="IPR014036">
    <property type="entry name" value="DeoR-like_C"/>
</dbReference>
<dbReference type="AlphaFoldDB" id="A0A939BFS5"/>
<dbReference type="Pfam" id="PF08220">
    <property type="entry name" value="HTH_DeoR"/>
    <property type="match status" value="1"/>
</dbReference>
<keyword evidence="1" id="KW-0805">Transcription regulation</keyword>
<sequence>MEERRQAILRELEEKGKVRVADLSRELGYSEVTIRNDIKNMGIEGLLKRTHGGAVSLEQNMARKYRAEGVYRHVERKKAIAGKAYGYIEDRDTIIIDDASTTFYLALHIKSHPEKRIAVVTNSLLVGNELAGLGHVELYMIGGYVGGYQPASMGETAVENMEHFHVDKGFIGVHGINFEAGLTSIATPQMEVKKAILRASKEVYVLADSSKFGGGYLSVICPINAVHRIITDREVTKENVAIAKEMEVPLVIA</sequence>
<protein>
    <submittedName>
        <fullName evidence="5">DeoR/GlpR transcriptional regulator</fullName>
    </submittedName>
</protein>
<evidence type="ECO:0000256" key="2">
    <source>
        <dbReference type="ARBA" id="ARBA00023125"/>
    </source>
</evidence>
<dbReference type="InterPro" id="IPR036390">
    <property type="entry name" value="WH_DNA-bd_sf"/>
</dbReference>
<dbReference type="PROSITE" id="PS00894">
    <property type="entry name" value="HTH_DEOR_1"/>
    <property type="match status" value="1"/>
</dbReference>
<dbReference type="Pfam" id="PF00455">
    <property type="entry name" value="DeoRC"/>
    <property type="match status" value="1"/>
</dbReference>
<dbReference type="SUPFAM" id="SSF100950">
    <property type="entry name" value="NagB/RpiA/CoA transferase-like"/>
    <property type="match status" value="1"/>
</dbReference>
<dbReference type="SMART" id="SM01134">
    <property type="entry name" value="DeoRC"/>
    <property type="match status" value="1"/>
</dbReference>
<evidence type="ECO:0000313" key="6">
    <source>
        <dbReference type="Proteomes" id="UP000705508"/>
    </source>
</evidence>
<comment type="caution">
    <text evidence="5">The sequence shown here is derived from an EMBL/GenBank/DDBJ whole genome shotgun (WGS) entry which is preliminary data.</text>
</comment>
<evidence type="ECO:0000259" key="4">
    <source>
        <dbReference type="PROSITE" id="PS51000"/>
    </source>
</evidence>
<dbReference type="PANTHER" id="PTHR30363">
    <property type="entry name" value="HTH-TYPE TRANSCRIPTIONAL REGULATOR SRLR-RELATED"/>
    <property type="match status" value="1"/>
</dbReference>
<dbReference type="SUPFAM" id="SSF46785">
    <property type="entry name" value="Winged helix' DNA-binding domain"/>
    <property type="match status" value="1"/>
</dbReference>
<dbReference type="InterPro" id="IPR050313">
    <property type="entry name" value="Carb_Metab_HTH_regulators"/>
</dbReference>
<dbReference type="InterPro" id="IPR037171">
    <property type="entry name" value="NagB/RpiA_transferase-like"/>
</dbReference>
<dbReference type="InterPro" id="IPR018356">
    <property type="entry name" value="Tscrpt_reg_HTH_DeoR_CS"/>
</dbReference>
<gene>
    <name evidence="5" type="ORF">H6A20_00245</name>
</gene>
<reference evidence="5" key="1">
    <citation type="submission" date="2020-08" db="EMBL/GenBank/DDBJ databases">
        <authorList>
            <person name="Cejkova D."/>
            <person name="Kubasova T."/>
            <person name="Jahodarova E."/>
            <person name="Rychlik I."/>
        </authorList>
    </citation>
    <scope>NUCLEOTIDE SEQUENCE</scope>
    <source>
        <strain evidence="5">An582</strain>
    </source>
</reference>
<reference evidence="5" key="2">
    <citation type="journal article" date="2021" name="Sci. Rep.">
        <title>The distribution of antibiotic resistance genes in chicken gut microbiota commensals.</title>
        <authorList>
            <person name="Juricova H."/>
            <person name="Matiasovicova J."/>
            <person name="Kubasova T."/>
            <person name="Cejkova D."/>
            <person name="Rychlik I."/>
        </authorList>
    </citation>
    <scope>NUCLEOTIDE SEQUENCE</scope>
    <source>
        <strain evidence="5">An582</strain>
    </source>
</reference>
<feature type="domain" description="HTH deoR-type" evidence="4">
    <location>
        <begin position="1"/>
        <end position="56"/>
    </location>
</feature>
<dbReference type="InterPro" id="IPR001034">
    <property type="entry name" value="DeoR_HTH"/>
</dbReference>
<dbReference type="InterPro" id="IPR036388">
    <property type="entry name" value="WH-like_DNA-bd_sf"/>
</dbReference>
<dbReference type="Gene3D" id="1.10.10.10">
    <property type="entry name" value="Winged helix-like DNA-binding domain superfamily/Winged helix DNA-binding domain"/>
    <property type="match status" value="1"/>
</dbReference>
<dbReference type="Proteomes" id="UP000705508">
    <property type="component" value="Unassembled WGS sequence"/>
</dbReference>
<evidence type="ECO:0000256" key="1">
    <source>
        <dbReference type="ARBA" id="ARBA00023015"/>
    </source>
</evidence>
<dbReference type="PANTHER" id="PTHR30363:SF44">
    <property type="entry name" value="AGA OPERON TRANSCRIPTIONAL REPRESSOR-RELATED"/>
    <property type="match status" value="1"/>
</dbReference>
<dbReference type="GO" id="GO:0003700">
    <property type="term" value="F:DNA-binding transcription factor activity"/>
    <property type="evidence" value="ECO:0007669"/>
    <property type="project" value="InterPro"/>
</dbReference>
<dbReference type="PROSITE" id="PS51000">
    <property type="entry name" value="HTH_DEOR_2"/>
    <property type="match status" value="1"/>
</dbReference>
<dbReference type="RefSeq" id="WP_204905156.1">
    <property type="nucleotide sequence ID" value="NZ_JACJKS010000001.1"/>
</dbReference>